<comment type="similarity">
    <text evidence="7">Belongs to the bacterial reverse transcriptase family.</text>
</comment>
<evidence type="ECO:0000256" key="4">
    <source>
        <dbReference type="ARBA" id="ARBA00022842"/>
    </source>
</evidence>
<accession>A0A1L8SSR5</accession>
<evidence type="ECO:0000256" key="6">
    <source>
        <dbReference type="ARBA" id="ARBA00023118"/>
    </source>
</evidence>
<keyword evidence="2" id="KW-0548">Nucleotidyltransferase</keyword>
<keyword evidence="1" id="KW-0808">Transferase</keyword>
<dbReference type="GO" id="GO:0003964">
    <property type="term" value="F:RNA-directed DNA polymerase activity"/>
    <property type="evidence" value="ECO:0007669"/>
    <property type="project" value="UniProtKB-KW"/>
</dbReference>
<keyword evidence="5" id="KW-0695">RNA-directed DNA polymerase</keyword>
<reference evidence="10 11" key="1">
    <citation type="submission" date="2014-12" db="EMBL/GenBank/DDBJ databases">
        <title>Draft genome sequences of 29 type strains of Enterococci.</title>
        <authorList>
            <person name="Zhong Z."/>
            <person name="Sun Z."/>
            <person name="Liu W."/>
            <person name="Zhang W."/>
            <person name="Zhang H."/>
        </authorList>
    </citation>
    <scope>NUCLEOTIDE SEQUENCE [LARGE SCALE GENOMIC DNA]</scope>
    <source>
        <strain evidence="10 11">DSM 22802</strain>
    </source>
</reference>
<keyword evidence="6" id="KW-0051">Antiviral defense</keyword>
<evidence type="ECO:0000256" key="2">
    <source>
        <dbReference type="ARBA" id="ARBA00022695"/>
    </source>
</evidence>
<comment type="caution">
    <text evidence="10">The sequence shown here is derived from an EMBL/GenBank/DDBJ whole genome shotgun (WGS) entry which is preliminary data.</text>
</comment>
<sequence>MKEYSINQSPFYKCHNKKKLAKILGVSISELRNIGKKIYYREFINKKGRVVYEPNSYIKKIQSKINDLIGRIEKPYWLQGGIKKRSNITNSMLHKKSYYFLILDIKKFFENCQRYYVYLFFKNKMKMSSDCSNILADICTYNGKLVTGSPSSVLISFFSYEDMFINIFSLLDTNQVLSVYVDDITISSTLPIVDPHCLKHEINSVLKKYGHSLNLEKSKYYGKSEFKKITGVVVSPKNELKVPNDHRKKIVDGINKIDNVGERSKLSGRLSYASQIEPNIFPTIKAINKKIHDD</sequence>
<evidence type="ECO:0000256" key="3">
    <source>
        <dbReference type="ARBA" id="ARBA00022723"/>
    </source>
</evidence>
<dbReference type="PROSITE" id="PS50943">
    <property type="entry name" value="HTH_CROC1"/>
    <property type="match status" value="1"/>
</dbReference>
<dbReference type="EMBL" id="JXKM01000010">
    <property type="protein sequence ID" value="OJG35026.1"/>
    <property type="molecule type" value="Genomic_DNA"/>
</dbReference>
<evidence type="ECO:0000256" key="7">
    <source>
        <dbReference type="ARBA" id="ARBA00034120"/>
    </source>
</evidence>
<dbReference type="GO" id="GO:0003723">
    <property type="term" value="F:RNA binding"/>
    <property type="evidence" value="ECO:0007669"/>
    <property type="project" value="InterPro"/>
</dbReference>
<evidence type="ECO:0000256" key="5">
    <source>
        <dbReference type="ARBA" id="ARBA00022918"/>
    </source>
</evidence>
<proteinExistence type="inferred from homology"/>
<dbReference type="GO" id="GO:0051607">
    <property type="term" value="P:defense response to virus"/>
    <property type="evidence" value="ECO:0007669"/>
    <property type="project" value="UniProtKB-KW"/>
</dbReference>
<dbReference type="STRING" id="319970.RV00_GL000576"/>
<dbReference type="CDD" id="cd03487">
    <property type="entry name" value="RT_Bac_retron_II"/>
    <property type="match status" value="1"/>
</dbReference>
<dbReference type="RefSeq" id="WP_071862939.1">
    <property type="nucleotide sequence ID" value="NZ_JBHLVS010000016.1"/>
</dbReference>
<dbReference type="SUPFAM" id="SSF56672">
    <property type="entry name" value="DNA/RNA polymerases"/>
    <property type="match status" value="2"/>
</dbReference>
<evidence type="ECO:0000256" key="1">
    <source>
        <dbReference type="ARBA" id="ARBA00022679"/>
    </source>
</evidence>
<dbReference type="Proteomes" id="UP000183700">
    <property type="component" value="Unassembled WGS sequence"/>
</dbReference>
<dbReference type="AlphaFoldDB" id="A0A1L8SSR5"/>
<keyword evidence="3" id="KW-0479">Metal-binding</keyword>
<dbReference type="InterPro" id="IPR000477">
    <property type="entry name" value="RT_dom"/>
</dbReference>
<evidence type="ECO:0000259" key="8">
    <source>
        <dbReference type="PROSITE" id="PS50878"/>
    </source>
</evidence>
<gene>
    <name evidence="10" type="ORF">RV00_GL000576</name>
</gene>
<dbReference type="PRINTS" id="PR00866">
    <property type="entry name" value="RNADNAPOLMS"/>
</dbReference>
<feature type="domain" description="Reverse transcriptase" evidence="8">
    <location>
        <begin position="1"/>
        <end position="234"/>
    </location>
</feature>
<dbReference type="InterPro" id="IPR043502">
    <property type="entry name" value="DNA/RNA_pol_sf"/>
</dbReference>
<dbReference type="PROSITE" id="PS50878">
    <property type="entry name" value="RT_POL"/>
    <property type="match status" value="1"/>
</dbReference>
<evidence type="ECO:0000313" key="11">
    <source>
        <dbReference type="Proteomes" id="UP000183700"/>
    </source>
</evidence>
<dbReference type="InterPro" id="IPR000123">
    <property type="entry name" value="Reverse_transcriptase_msDNA"/>
</dbReference>
<dbReference type="InterPro" id="IPR001387">
    <property type="entry name" value="Cro/C1-type_HTH"/>
</dbReference>
<keyword evidence="11" id="KW-1185">Reference proteome</keyword>
<organism evidence="10 11">
    <name type="scientific">Enterococcus devriesei</name>
    <dbReference type="NCBI Taxonomy" id="319970"/>
    <lineage>
        <taxon>Bacteria</taxon>
        <taxon>Bacillati</taxon>
        <taxon>Bacillota</taxon>
        <taxon>Bacilli</taxon>
        <taxon>Lactobacillales</taxon>
        <taxon>Enterococcaceae</taxon>
        <taxon>Enterococcus</taxon>
    </lineage>
</organism>
<dbReference type="OrthoDB" id="9788687at2"/>
<evidence type="ECO:0000259" key="9">
    <source>
        <dbReference type="PROSITE" id="PS50943"/>
    </source>
</evidence>
<name>A0A1L8SSR5_9ENTE</name>
<dbReference type="GO" id="GO:0046872">
    <property type="term" value="F:metal ion binding"/>
    <property type="evidence" value="ECO:0007669"/>
    <property type="project" value="UniProtKB-KW"/>
</dbReference>
<keyword evidence="4" id="KW-0460">Magnesium</keyword>
<protein>
    <submittedName>
        <fullName evidence="10">Uncharacterized protein</fullName>
    </submittedName>
</protein>
<evidence type="ECO:0000313" key="10">
    <source>
        <dbReference type="EMBL" id="OJG35026.1"/>
    </source>
</evidence>
<dbReference type="Pfam" id="PF00078">
    <property type="entry name" value="RVT_1"/>
    <property type="match status" value="1"/>
</dbReference>
<feature type="domain" description="HTH cro/C1-type" evidence="9">
    <location>
        <begin position="18"/>
        <end position="31"/>
    </location>
</feature>